<protein>
    <submittedName>
        <fullName evidence="1">Uncharacterized protein</fullName>
    </submittedName>
</protein>
<sequence>MGSISGRDLKYFLDKNNIICLLDTIIHHYDTNSDDSLSINKLSYLILQNMFPILKYIKPNLPMLSTNTKYLLITVLETL</sequence>
<comment type="caution">
    <text evidence="1">The sequence shown here is derived from an EMBL/GenBank/DDBJ whole genome shotgun (WGS) entry which is preliminary data.</text>
</comment>
<gene>
    <name evidence="1" type="ORF">SteCoe_12129</name>
</gene>
<evidence type="ECO:0000313" key="2">
    <source>
        <dbReference type="Proteomes" id="UP000187209"/>
    </source>
</evidence>
<dbReference type="EMBL" id="MPUH01000207">
    <property type="protein sequence ID" value="OMJ86397.1"/>
    <property type="molecule type" value="Genomic_DNA"/>
</dbReference>
<evidence type="ECO:0000313" key="1">
    <source>
        <dbReference type="EMBL" id="OMJ86397.1"/>
    </source>
</evidence>
<name>A0A1R2CBL7_9CILI</name>
<dbReference type="AlphaFoldDB" id="A0A1R2CBL7"/>
<keyword evidence="2" id="KW-1185">Reference proteome</keyword>
<proteinExistence type="predicted"/>
<accession>A0A1R2CBL7</accession>
<reference evidence="1 2" key="1">
    <citation type="submission" date="2016-11" db="EMBL/GenBank/DDBJ databases">
        <title>The macronuclear genome of Stentor coeruleus: a giant cell with tiny introns.</title>
        <authorList>
            <person name="Slabodnick M."/>
            <person name="Ruby J.G."/>
            <person name="Reiff S.B."/>
            <person name="Swart E.C."/>
            <person name="Gosai S."/>
            <person name="Prabakaran S."/>
            <person name="Witkowska E."/>
            <person name="Larue G.E."/>
            <person name="Fisher S."/>
            <person name="Freeman R.M."/>
            <person name="Gunawardena J."/>
            <person name="Chu W."/>
            <person name="Stover N.A."/>
            <person name="Gregory B.D."/>
            <person name="Nowacki M."/>
            <person name="Derisi J."/>
            <person name="Roy S.W."/>
            <person name="Marshall W.F."/>
            <person name="Sood P."/>
        </authorList>
    </citation>
    <scope>NUCLEOTIDE SEQUENCE [LARGE SCALE GENOMIC DNA]</scope>
    <source>
        <strain evidence="1">WM001</strain>
    </source>
</reference>
<organism evidence="1 2">
    <name type="scientific">Stentor coeruleus</name>
    <dbReference type="NCBI Taxonomy" id="5963"/>
    <lineage>
        <taxon>Eukaryota</taxon>
        <taxon>Sar</taxon>
        <taxon>Alveolata</taxon>
        <taxon>Ciliophora</taxon>
        <taxon>Postciliodesmatophora</taxon>
        <taxon>Heterotrichea</taxon>
        <taxon>Heterotrichida</taxon>
        <taxon>Stentoridae</taxon>
        <taxon>Stentor</taxon>
    </lineage>
</organism>
<dbReference type="Proteomes" id="UP000187209">
    <property type="component" value="Unassembled WGS sequence"/>
</dbReference>